<feature type="transmembrane region" description="Helical" evidence="2">
    <location>
        <begin position="7"/>
        <end position="28"/>
    </location>
</feature>
<gene>
    <name evidence="3" type="ORF">MMOR_46380</name>
</gene>
<keyword evidence="2" id="KW-0812">Transmembrane</keyword>
<sequence length="224" mass="24971">MGLIIRLLELLIVIVPVAVGAVAAIRAFSSAKNRGAQQDEIDGHTNPDPGPAPSARGNPAALWRTITRALEEHSRTESRWLSYELDPAKLLDYPLMTDLRAPLTERFHKAKIRADLLRPVRAEDLLEDRESAATYLAAVEEFVAAFNAAESEAIRRRRDDFPEPDKQRLDRAQRLLRVASNEAATPSERERAYDRARQELEGLIVLPPSIRAAIERGIAGELDP</sequence>
<feature type="region of interest" description="Disordered" evidence="1">
    <location>
        <begin position="35"/>
        <end position="58"/>
    </location>
</feature>
<reference evidence="3 4" key="1">
    <citation type="journal article" date="2019" name="Emerg. Microbes Infect.">
        <title>Comprehensive subspecies identification of 175 nontuberculous mycobacteria species based on 7547 genomic profiles.</title>
        <authorList>
            <person name="Matsumoto Y."/>
            <person name="Kinjo T."/>
            <person name="Motooka D."/>
            <person name="Nabeya D."/>
            <person name="Jung N."/>
            <person name="Uechi K."/>
            <person name="Horii T."/>
            <person name="Iida T."/>
            <person name="Fujita J."/>
            <person name="Nakamura S."/>
        </authorList>
    </citation>
    <scope>NUCLEOTIDE SEQUENCE [LARGE SCALE GENOMIC DNA]</scope>
    <source>
        <strain evidence="3 4">JCM 6375</strain>
    </source>
</reference>
<organism evidence="3 4">
    <name type="scientific">Mycolicibacterium moriokaense</name>
    <dbReference type="NCBI Taxonomy" id="39691"/>
    <lineage>
        <taxon>Bacteria</taxon>
        <taxon>Bacillati</taxon>
        <taxon>Actinomycetota</taxon>
        <taxon>Actinomycetes</taxon>
        <taxon>Mycobacteriales</taxon>
        <taxon>Mycobacteriaceae</taxon>
        <taxon>Mycolicibacterium</taxon>
    </lineage>
</organism>
<dbReference type="KEGG" id="mmor:MMOR_46380"/>
<accession>A0AAD1HE32</accession>
<evidence type="ECO:0000256" key="2">
    <source>
        <dbReference type="SAM" id="Phobius"/>
    </source>
</evidence>
<keyword evidence="2" id="KW-0472">Membrane</keyword>
<dbReference type="RefSeq" id="WP_083157068.1">
    <property type="nucleotide sequence ID" value="NZ_AP022560.1"/>
</dbReference>
<evidence type="ECO:0000313" key="3">
    <source>
        <dbReference type="EMBL" id="BBX03702.1"/>
    </source>
</evidence>
<evidence type="ECO:0000313" key="4">
    <source>
        <dbReference type="Proteomes" id="UP000466681"/>
    </source>
</evidence>
<name>A0AAD1HE32_9MYCO</name>
<dbReference type="EMBL" id="AP022560">
    <property type="protein sequence ID" value="BBX03702.1"/>
    <property type="molecule type" value="Genomic_DNA"/>
</dbReference>
<proteinExistence type="predicted"/>
<keyword evidence="2" id="KW-1133">Transmembrane helix</keyword>
<protein>
    <submittedName>
        <fullName evidence="3">Uncharacterized protein</fullName>
    </submittedName>
</protein>
<evidence type="ECO:0000256" key="1">
    <source>
        <dbReference type="SAM" id="MobiDB-lite"/>
    </source>
</evidence>
<dbReference type="AlphaFoldDB" id="A0AAD1HE32"/>
<dbReference type="Proteomes" id="UP000466681">
    <property type="component" value="Chromosome"/>
</dbReference>
<keyword evidence="4" id="KW-1185">Reference proteome</keyword>